<organism evidence="1 2">
    <name type="scientific">Pluteus cervinus</name>
    <dbReference type="NCBI Taxonomy" id="181527"/>
    <lineage>
        <taxon>Eukaryota</taxon>
        <taxon>Fungi</taxon>
        <taxon>Dikarya</taxon>
        <taxon>Basidiomycota</taxon>
        <taxon>Agaricomycotina</taxon>
        <taxon>Agaricomycetes</taxon>
        <taxon>Agaricomycetidae</taxon>
        <taxon>Agaricales</taxon>
        <taxon>Pluteineae</taxon>
        <taxon>Pluteaceae</taxon>
        <taxon>Pluteus</taxon>
    </lineage>
</organism>
<evidence type="ECO:0000313" key="2">
    <source>
        <dbReference type="Proteomes" id="UP000308600"/>
    </source>
</evidence>
<protein>
    <submittedName>
        <fullName evidence="1">Uncharacterized protein</fullName>
    </submittedName>
</protein>
<gene>
    <name evidence="1" type="ORF">BDN72DRAFT_958193</name>
</gene>
<reference evidence="1 2" key="1">
    <citation type="journal article" date="2019" name="Nat. Ecol. Evol.">
        <title>Megaphylogeny resolves global patterns of mushroom evolution.</title>
        <authorList>
            <person name="Varga T."/>
            <person name="Krizsan K."/>
            <person name="Foldi C."/>
            <person name="Dima B."/>
            <person name="Sanchez-Garcia M."/>
            <person name="Sanchez-Ramirez S."/>
            <person name="Szollosi G.J."/>
            <person name="Szarkandi J.G."/>
            <person name="Papp V."/>
            <person name="Albert L."/>
            <person name="Andreopoulos W."/>
            <person name="Angelini C."/>
            <person name="Antonin V."/>
            <person name="Barry K.W."/>
            <person name="Bougher N.L."/>
            <person name="Buchanan P."/>
            <person name="Buyck B."/>
            <person name="Bense V."/>
            <person name="Catcheside P."/>
            <person name="Chovatia M."/>
            <person name="Cooper J."/>
            <person name="Damon W."/>
            <person name="Desjardin D."/>
            <person name="Finy P."/>
            <person name="Geml J."/>
            <person name="Haridas S."/>
            <person name="Hughes K."/>
            <person name="Justo A."/>
            <person name="Karasinski D."/>
            <person name="Kautmanova I."/>
            <person name="Kiss B."/>
            <person name="Kocsube S."/>
            <person name="Kotiranta H."/>
            <person name="LaButti K.M."/>
            <person name="Lechner B.E."/>
            <person name="Liimatainen K."/>
            <person name="Lipzen A."/>
            <person name="Lukacs Z."/>
            <person name="Mihaltcheva S."/>
            <person name="Morgado L.N."/>
            <person name="Niskanen T."/>
            <person name="Noordeloos M.E."/>
            <person name="Ohm R.A."/>
            <person name="Ortiz-Santana B."/>
            <person name="Ovrebo C."/>
            <person name="Racz N."/>
            <person name="Riley R."/>
            <person name="Savchenko A."/>
            <person name="Shiryaev A."/>
            <person name="Soop K."/>
            <person name="Spirin V."/>
            <person name="Szebenyi C."/>
            <person name="Tomsovsky M."/>
            <person name="Tulloss R.E."/>
            <person name="Uehling J."/>
            <person name="Grigoriev I.V."/>
            <person name="Vagvolgyi C."/>
            <person name="Papp T."/>
            <person name="Martin F.M."/>
            <person name="Miettinen O."/>
            <person name="Hibbett D.S."/>
            <person name="Nagy L.G."/>
        </authorList>
    </citation>
    <scope>NUCLEOTIDE SEQUENCE [LARGE SCALE GENOMIC DNA]</scope>
    <source>
        <strain evidence="1 2">NL-1719</strain>
    </source>
</reference>
<evidence type="ECO:0000313" key="1">
    <source>
        <dbReference type="EMBL" id="TFK71269.1"/>
    </source>
</evidence>
<proteinExistence type="predicted"/>
<name>A0ACD3B129_9AGAR</name>
<sequence length="518" mass="58307">MPPMAGLNDLNEDVLLYIISFSSQWEKKPSTRTLSRTSKHLRNIFSPHVWLDCEWPFYRHGQLKPLPGHVLPYIKHLKVIWPLSYRSTSLLPAGEDSQLWPIIGQCQNMTALTMLGMDMQYCAPLGSACAMIPSLTSLSIQPSSAWQTEMGQLLPPTIGIVNLKEFRILLPHNSPSKWAQSSRREAGCAAAEADVISALIMPSVTSLELLEFDGEHLPYLHLHESSPFPQLRLIRLYNLEPSLSGGAVLLDYFPDAPLLKSLELGLHRLFKEPQTPLPSSIKQPSLLFPCLQQIKFYGSVISESDMLFYSSSSGVTHLEFTTTPFPMTRLHLGRSASPAFGAPGIERTEYTIPDILSWLHKRVYPNLAVLKLTVSRMEDGPLIQRFADTLVKTCPRLEELLIHTSFPHRAEAGVLLENFAAGLSRSASLKSLYLMVEWAEFMCEYGEEYWPAFLLECASTVAKRLPNLKEVVLLHVTFGCEYVWFSIDDGKIEDQKTGSLDLVQPFANTNTWRFGLSW</sequence>
<dbReference type="Proteomes" id="UP000308600">
    <property type="component" value="Unassembled WGS sequence"/>
</dbReference>
<keyword evidence="2" id="KW-1185">Reference proteome</keyword>
<accession>A0ACD3B129</accession>
<dbReference type="EMBL" id="ML208300">
    <property type="protein sequence ID" value="TFK71269.1"/>
    <property type="molecule type" value="Genomic_DNA"/>
</dbReference>